<dbReference type="EMBL" id="KE343890">
    <property type="protein sequence ID" value="EXB45109.1"/>
    <property type="molecule type" value="Genomic_DNA"/>
</dbReference>
<accession>W9RB02</accession>
<proteinExistence type="predicted"/>
<organism evidence="1 2">
    <name type="scientific">Morus notabilis</name>
    <dbReference type="NCBI Taxonomy" id="981085"/>
    <lineage>
        <taxon>Eukaryota</taxon>
        <taxon>Viridiplantae</taxon>
        <taxon>Streptophyta</taxon>
        <taxon>Embryophyta</taxon>
        <taxon>Tracheophyta</taxon>
        <taxon>Spermatophyta</taxon>
        <taxon>Magnoliopsida</taxon>
        <taxon>eudicotyledons</taxon>
        <taxon>Gunneridae</taxon>
        <taxon>Pentapetalae</taxon>
        <taxon>rosids</taxon>
        <taxon>fabids</taxon>
        <taxon>Rosales</taxon>
        <taxon>Moraceae</taxon>
        <taxon>Moreae</taxon>
        <taxon>Morus</taxon>
    </lineage>
</organism>
<sequence length="82" mass="9303">MGTRSSPKTAPYFHYGTYITFHHFDRFPGPPLRFTYARRRPRRVRVDVAARDEVEAGEVETVRGEKGAHIERAQGAAELTTG</sequence>
<dbReference type="Proteomes" id="UP000030645">
    <property type="component" value="Unassembled WGS sequence"/>
</dbReference>
<gene>
    <name evidence="1" type="ORF">L484_019334</name>
</gene>
<name>W9RB02_9ROSA</name>
<evidence type="ECO:0000313" key="1">
    <source>
        <dbReference type="EMBL" id="EXB45109.1"/>
    </source>
</evidence>
<protein>
    <submittedName>
        <fullName evidence="1">Uncharacterized protein</fullName>
    </submittedName>
</protein>
<dbReference type="AlphaFoldDB" id="W9RB02"/>
<reference evidence="2" key="1">
    <citation type="submission" date="2013-01" db="EMBL/GenBank/DDBJ databases">
        <title>Draft Genome Sequence of a Mulberry Tree, Morus notabilis C.K. Schneid.</title>
        <authorList>
            <person name="He N."/>
            <person name="Zhao S."/>
        </authorList>
    </citation>
    <scope>NUCLEOTIDE SEQUENCE</scope>
</reference>
<evidence type="ECO:0000313" key="2">
    <source>
        <dbReference type="Proteomes" id="UP000030645"/>
    </source>
</evidence>
<keyword evidence="2" id="KW-1185">Reference proteome</keyword>